<protein>
    <recommendedName>
        <fullName evidence="4">TMhelix containing protein</fullName>
    </recommendedName>
</protein>
<evidence type="ECO:0000313" key="3">
    <source>
        <dbReference type="Proteomes" id="UP001597111"/>
    </source>
</evidence>
<dbReference type="Proteomes" id="UP001597111">
    <property type="component" value="Unassembled WGS sequence"/>
</dbReference>
<feature type="transmembrane region" description="Helical" evidence="1">
    <location>
        <begin position="6"/>
        <end position="25"/>
    </location>
</feature>
<comment type="caution">
    <text evidence="2">The sequence shown here is derived from an EMBL/GenBank/DDBJ whole genome shotgun (WGS) entry which is preliminary data.</text>
</comment>
<dbReference type="AlphaFoldDB" id="A0ABD6B991"/>
<keyword evidence="3" id="KW-1185">Reference proteome</keyword>
<accession>A0ABD6B991</accession>
<organism evidence="2 3">
    <name type="scientific">Halolamina salina</name>
    <dbReference type="NCBI Taxonomy" id="1220023"/>
    <lineage>
        <taxon>Archaea</taxon>
        <taxon>Methanobacteriati</taxon>
        <taxon>Methanobacteriota</taxon>
        <taxon>Stenosarchaea group</taxon>
        <taxon>Halobacteria</taxon>
        <taxon>Halobacteriales</taxon>
        <taxon>Haloferacaceae</taxon>
    </lineage>
</organism>
<evidence type="ECO:0000256" key="1">
    <source>
        <dbReference type="SAM" id="Phobius"/>
    </source>
</evidence>
<dbReference type="EMBL" id="JBHUDH010000187">
    <property type="protein sequence ID" value="MFD1527389.1"/>
    <property type="molecule type" value="Genomic_DNA"/>
</dbReference>
<sequence length="67" mass="7614">MIEAILQYVIALSSALTATGVAYIAREAHEARQTIYDNEERSQVNRRVLRREGIYRPPKVPNGGRDE</sequence>
<gene>
    <name evidence="2" type="ORF">ACFR9S_13970</name>
</gene>
<name>A0ABD6B991_9EURY</name>
<keyword evidence="1" id="KW-0812">Transmembrane</keyword>
<keyword evidence="1" id="KW-1133">Transmembrane helix</keyword>
<evidence type="ECO:0008006" key="4">
    <source>
        <dbReference type="Google" id="ProtNLM"/>
    </source>
</evidence>
<keyword evidence="1" id="KW-0472">Membrane</keyword>
<evidence type="ECO:0000313" key="2">
    <source>
        <dbReference type="EMBL" id="MFD1527389.1"/>
    </source>
</evidence>
<dbReference type="RefSeq" id="WP_379730486.1">
    <property type="nucleotide sequence ID" value="NZ_JBHSWZ010000006.1"/>
</dbReference>
<reference evidence="2 3" key="1">
    <citation type="journal article" date="2019" name="Int. J. Syst. Evol. Microbiol.">
        <title>The Global Catalogue of Microorganisms (GCM) 10K type strain sequencing project: providing services to taxonomists for standard genome sequencing and annotation.</title>
        <authorList>
            <consortium name="The Broad Institute Genomics Platform"/>
            <consortium name="The Broad Institute Genome Sequencing Center for Infectious Disease"/>
            <person name="Wu L."/>
            <person name="Ma J."/>
        </authorList>
    </citation>
    <scope>NUCLEOTIDE SEQUENCE [LARGE SCALE GENOMIC DNA]</scope>
    <source>
        <strain evidence="2 3">CGMCC 1.12285</strain>
    </source>
</reference>
<proteinExistence type="predicted"/>